<comment type="caution">
    <text evidence="14">The sequence shown here is derived from an EMBL/GenBank/DDBJ whole genome shotgun (WGS) entry which is preliminary data.</text>
</comment>
<feature type="region of interest" description="Disordered" evidence="12">
    <location>
        <begin position="459"/>
        <end position="487"/>
    </location>
</feature>
<dbReference type="InterPro" id="IPR038765">
    <property type="entry name" value="Papain-like_cys_pep_sf"/>
</dbReference>
<dbReference type="InterPro" id="IPR046792">
    <property type="entry name" value="Peptidase_C54_cat"/>
</dbReference>
<dbReference type="SUPFAM" id="SSF54001">
    <property type="entry name" value="Cysteine proteinases"/>
    <property type="match status" value="1"/>
</dbReference>
<accession>A0A642VAV1</accession>
<evidence type="ECO:0000256" key="5">
    <source>
        <dbReference type="ARBA" id="ARBA00022670"/>
    </source>
</evidence>
<keyword evidence="8" id="KW-0653">Protein transport</keyword>
<dbReference type="GO" id="GO:0004197">
    <property type="term" value="F:cysteine-type endopeptidase activity"/>
    <property type="evidence" value="ECO:0007669"/>
    <property type="project" value="TreeGrafter"/>
</dbReference>
<evidence type="ECO:0000256" key="1">
    <source>
        <dbReference type="ARBA" id="ARBA00004329"/>
    </source>
</evidence>
<dbReference type="GO" id="GO:0000045">
    <property type="term" value="P:autophagosome assembly"/>
    <property type="evidence" value="ECO:0007669"/>
    <property type="project" value="TreeGrafter"/>
</dbReference>
<dbReference type="GO" id="GO:0005634">
    <property type="term" value="C:nucleus"/>
    <property type="evidence" value="ECO:0007669"/>
    <property type="project" value="UniProtKB-SubCell"/>
</dbReference>
<evidence type="ECO:0000256" key="8">
    <source>
        <dbReference type="ARBA" id="ARBA00022927"/>
    </source>
</evidence>
<gene>
    <name evidence="14" type="ORF">TRICI_001135</name>
</gene>
<feature type="compositionally biased region" description="Acidic residues" evidence="12">
    <location>
        <begin position="404"/>
        <end position="421"/>
    </location>
</feature>
<evidence type="ECO:0000256" key="7">
    <source>
        <dbReference type="ARBA" id="ARBA00022807"/>
    </source>
</evidence>
<evidence type="ECO:0000256" key="12">
    <source>
        <dbReference type="SAM" id="MobiDB-lite"/>
    </source>
</evidence>
<name>A0A642VAV1_9ASCO</name>
<feature type="region of interest" description="Disordered" evidence="12">
    <location>
        <begin position="398"/>
        <end position="421"/>
    </location>
</feature>
<dbReference type="Pfam" id="PF03416">
    <property type="entry name" value="Peptidase_C54"/>
    <property type="match status" value="1"/>
</dbReference>
<dbReference type="GO" id="GO:0019786">
    <property type="term" value="F:protein-phosphatidylethanolamide deconjugating activity"/>
    <property type="evidence" value="ECO:0007669"/>
    <property type="project" value="InterPro"/>
</dbReference>
<evidence type="ECO:0000256" key="10">
    <source>
        <dbReference type="ARBA" id="ARBA00029362"/>
    </source>
</evidence>
<dbReference type="EC" id="3.4.22.-" evidence="11"/>
<evidence type="ECO:0000256" key="4">
    <source>
        <dbReference type="ARBA" id="ARBA00022490"/>
    </source>
</evidence>
<comment type="similarity">
    <text evidence="2 11">Belongs to the peptidase C54 family.</text>
</comment>
<comment type="subcellular location">
    <subcellularLocation>
        <location evidence="11">Nucleus</location>
    </subcellularLocation>
    <subcellularLocation>
        <location evidence="11">Cytoplasm</location>
    </subcellularLocation>
    <subcellularLocation>
        <location evidence="1">Preautophagosomal structure</location>
    </subcellularLocation>
</comment>
<evidence type="ECO:0000313" key="15">
    <source>
        <dbReference type="Proteomes" id="UP000761534"/>
    </source>
</evidence>
<comment type="catalytic activity">
    <reaction evidence="10">
        <text>[protein]-C-terminal L-amino acid-glycyl-phosphatidylethanolamide + H2O = [protein]-C-terminal L-amino acid-glycine + a 1,2-diacyl-sn-glycero-3-phosphoethanolamine</text>
        <dbReference type="Rhea" id="RHEA:67548"/>
        <dbReference type="Rhea" id="RHEA-COMP:17323"/>
        <dbReference type="Rhea" id="RHEA-COMP:17324"/>
        <dbReference type="ChEBI" id="CHEBI:15377"/>
        <dbReference type="ChEBI" id="CHEBI:64612"/>
        <dbReference type="ChEBI" id="CHEBI:172940"/>
        <dbReference type="ChEBI" id="CHEBI:172941"/>
    </reaction>
    <physiologicalReaction direction="left-to-right" evidence="10">
        <dbReference type="Rhea" id="RHEA:67549"/>
    </physiologicalReaction>
</comment>
<keyword evidence="11" id="KW-0539">Nucleus</keyword>
<dbReference type="GO" id="GO:0034727">
    <property type="term" value="P:piecemeal microautophagy of the nucleus"/>
    <property type="evidence" value="ECO:0007669"/>
    <property type="project" value="TreeGrafter"/>
</dbReference>
<evidence type="ECO:0000256" key="11">
    <source>
        <dbReference type="RuleBase" id="RU363115"/>
    </source>
</evidence>
<keyword evidence="7" id="KW-0788">Thiol protease</keyword>
<comment type="function">
    <text evidence="11">Required for selective autophagic degradation of the nucleus (nucleophagy) as well as for mitophagy which contributes to regulate mitochondrial quantity and quality by eliminating the mitochondria to a basal level to fulfill cellular energy requirements and preventing excess ROS production.</text>
</comment>
<proteinExistence type="inferred from homology"/>
<keyword evidence="9" id="KW-0072">Autophagy</keyword>
<sequence length="487" mass="54567">MVDATTSWTGAERTYYPRIRRMWQQIWDVENVNVDHEHEIVCLGQRYDPQVAVEGDDVDSQTVASDGLSLLWPREFLEDVGSRVWLTYRKNFPLIPKAKNGPSTVSISGVFRGSGIEFNGFTTDVGWGCMIRTAQSLLANALMLLRFGRGWRRDNVEDEKDVIRLFADEPDAPLSLHNFVRHGEAHCGKRPGEWFGPSAAASSIKALCEAHCDNMRVYISAGSDVYENEMRHVAVDAAGRFRPTLILLGIRLGIDAVNPVYWDTLREFLAFPQAVGIAGGRPSSSHYFFGYQHDSLFYLDPHQWQPALRLDGLDSEALESVHTTRIRSIHLSEMDPSMLVGFLVRDEGDWQAWKQGIMEGTTRKIVTVSKEPPQLNARSSVSLGSDDEESGFIDVAHDTTRHEEEEEEEEEEGDVAEGEEELPVMVNSSSAILGGSIGDEYTPVIVDDNASSIDEPVNLSFHDASSSSYTPQPDDEWEMMKRTFSKD</sequence>
<dbReference type="GO" id="GO:0015031">
    <property type="term" value="P:protein transport"/>
    <property type="evidence" value="ECO:0007669"/>
    <property type="project" value="UniProtKB-KW"/>
</dbReference>
<evidence type="ECO:0000256" key="3">
    <source>
        <dbReference type="ARBA" id="ARBA00022448"/>
    </source>
</evidence>
<dbReference type="GO" id="GO:0016485">
    <property type="term" value="P:protein processing"/>
    <property type="evidence" value="ECO:0007669"/>
    <property type="project" value="TreeGrafter"/>
</dbReference>
<dbReference type="Proteomes" id="UP000761534">
    <property type="component" value="Unassembled WGS sequence"/>
</dbReference>
<dbReference type="OrthoDB" id="2960936at2759"/>
<keyword evidence="15" id="KW-1185">Reference proteome</keyword>
<dbReference type="EMBL" id="SWFS01000086">
    <property type="protein sequence ID" value="KAA8916717.1"/>
    <property type="molecule type" value="Genomic_DNA"/>
</dbReference>
<organism evidence="14 15">
    <name type="scientific">Trichomonascus ciferrii</name>
    <dbReference type="NCBI Taxonomy" id="44093"/>
    <lineage>
        <taxon>Eukaryota</taxon>
        <taxon>Fungi</taxon>
        <taxon>Dikarya</taxon>
        <taxon>Ascomycota</taxon>
        <taxon>Saccharomycotina</taxon>
        <taxon>Dipodascomycetes</taxon>
        <taxon>Dipodascales</taxon>
        <taxon>Trichomonascaceae</taxon>
        <taxon>Trichomonascus</taxon>
        <taxon>Trichomonascus ciferrii complex</taxon>
    </lineage>
</organism>
<keyword evidence="6 11" id="KW-0378">Hydrolase</keyword>
<protein>
    <recommendedName>
        <fullName evidence="11">Cysteine protease</fullName>
        <ecNumber evidence="11">3.4.22.-</ecNumber>
    </recommendedName>
</protein>
<dbReference type="VEuPathDB" id="FungiDB:TRICI_001135"/>
<dbReference type="InterPro" id="IPR005078">
    <property type="entry name" value="Peptidase_C54"/>
</dbReference>
<dbReference type="GO" id="GO:0035973">
    <property type="term" value="P:aggrephagy"/>
    <property type="evidence" value="ECO:0007669"/>
    <property type="project" value="TreeGrafter"/>
</dbReference>
<dbReference type="GO" id="GO:0000423">
    <property type="term" value="P:mitophagy"/>
    <property type="evidence" value="ECO:0007669"/>
    <property type="project" value="TreeGrafter"/>
</dbReference>
<keyword evidence="4 11" id="KW-0963">Cytoplasm</keyword>
<evidence type="ECO:0000256" key="9">
    <source>
        <dbReference type="ARBA" id="ARBA00023006"/>
    </source>
</evidence>
<evidence type="ECO:0000259" key="13">
    <source>
        <dbReference type="Pfam" id="PF03416"/>
    </source>
</evidence>
<evidence type="ECO:0000256" key="2">
    <source>
        <dbReference type="ARBA" id="ARBA00010958"/>
    </source>
</evidence>
<keyword evidence="5 11" id="KW-0645">Protease</keyword>
<dbReference type="PANTHER" id="PTHR22624:SF49">
    <property type="entry name" value="CYSTEINE PROTEASE"/>
    <property type="match status" value="1"/>
</dbReference>
<dbReference type="PANTHER" id="PTHR22624">
    <property type="entry name" value="CYSTEINE PROTEASE ATG4"/>
    <property type="match status" value="1"/>
</dbReference>
<dbReference type="GO" id="GO:0000407">
    <property type="term" value="C:phagophore assembly site"/>
    <property type="evidence" value="ECO:0007669"/>
    <property type="project" value="UniProtKB-SubCell"/>
</dbReference>
<reference evidence="14" key="1">
    <citation type="journal article" date="2019" name="G3 (Bethesda)">
        <title>Genome Assemblies of Two Rare Opportunistic Yeast Pathogens: Diutina rugosa (syn. Candida rugosa) and Trichomonascus ciferrii (syn. Candida ciferrii).</title>
        <authorList>
            <person name="Mixao V."/>
            <person name="Saus E."/>
            <person name="Hansen A.P."/>
            <person name="Lass-Florl C."/>
            <person name="Gabaldon T."/>
        </authorList>
    </citation>
    <scope>NUCLEOTIDE SEQUENCE</scope>
    <source>
        <strain evidence="14">CBS 4856</strain>
    </source>
</reference>
<feature type="domain" description="Peptidase C54 catalytic" evidence="13">
    <location>
        <begin position="74"/>
        <end position="355"/>
    </location>
</feature>
<evidence type="ECO:0000313" key="14">
    <source>
        <dbReference type="EMBL" id="KAA8916717.1"/>
    </source>
</evidence>
<keyword evidence="3" id="KW-0813">Transport</keyword>
<dbReference type="AlphaFoldDB" id="A0A642VAV1"/>
<feature type="compositionally biased region" description="Basic and acidic residues" evidence="12">
    <location>
        <begin position="478"/>
        <end position="487"/>
    </location>
</feature>
<evidence type="ECO:0000256" key="6">
    <source>
        <dbReference type="ARBA" id="ARBA00022801"/>
    </source>
</evidence>